<evidence type="ECO:0000256" key="4">
    <source>
        <dbReference type="ARBA" id="ARBA00023204"/>
    </source>
</evidence>
<organism evidence="5 6">
    <name type="scientific">Kazachstania africana (strain ATCC 22294 / BCRC 22015 / CBS 2517 / CECT 1963 / NBRC 1671 / NRRL Y-8276)</name>
    <name type="common">Yeast</name>
    <name type="synonym">Kluyveromyces africanus</name>
    <dbReference type="NCBI Taxonomy" id="1071382"/>
    <lineage>
        <taxon>Eukaryota</taxon>
        <taxon>Fungi</taxon>
        <taxon>Dikarya</taxon>
        <taxon>Ascomycota</taxon>
        <taxon>Saccharomycotina</taxon>
        <taxon>Saccharomycetes</taxon>
        <taxon>Saccharomycetales</taxon>
        <taxon>Saccharomycetaceae</taxon>
        <taxon>Kazachstania</taxon>
    </lineage>
</organism>
<evidence type="ECO:0000313" key="5">
    <source>
        <dbReference type="EMBL" id="CCF56388.1"/>
    </source>
</evidence>
<dbReference type="GO" id="GO:0051382">
    <property type="term" value="P:kinetochore assembly"/>
    <property type="evidence" value="ECO:0007669"/>
    <property type="project" value="InterPro"/>
</dbReference>
<dbReference type="FunCoup" id="H2APT8">
    <property type="interactions" value="22"/>
</dbReference>
<dbReference type="RefSeq" id="XP_003955523.1">
    <property type="nucleotide sequence ID" value="XM_003955474.1"/>
</dbReference>
<dbReference type="InterPro" id="IPR018552">
    <property type="entry name" value="CENP-X"/>
</dbReference>
<comment type="similarity">
    <text evidence="1">Belongs to the CENP-X/MHF2 family.</text>
</comment>
<dbReference type="InterPro" id="IPR009072">
    <property type="entry name" value="Histone-fold"/>
</dbReference>
<reference evidence="5 6" key="1">
    <citation type="journal article" date="2011" name="Proc. Natl. Acad. Sci. U.S.A.">
        <title>Evolutionary erosion of yeast sex chromosomes by mating-type switching accidents.</title>
        <authorList>
            <person name="Gordon J.L."/>
            <person name="Armisen D."/>
            <person name="Proux-Wera E."/>
            <person name="Oheigeartaigh S.S."/>
            <person name="Byrne K.P."/>
            <person name="Wolfe K.H."/>
        </authorList>
    </citation>
    <scope>NUCLEOTIDE SEQUENCE [LARGE SCALE GENOMIC DNA]</scope>
    <source>
        <strain evidence="6">ATCC 22294 / BCRC 22015 / CBS 2517 / CECT 1963 / NBRC 1671 / NRRL Y-8276</strain>
    </source>
</reference>
<dbReference type="GO" id="GO:0046982">
    <property type="term" value="F:protein heterodimerization activity"/>
    <property type="evidence" value="ECO:0007669"/>
    <property type="project" value="InterPro"/>
</dbReference>
<dbReference type="GO" id="GO:0006281">
    <property type="term" value="P:DNA repair"/>
    <property type="evidence" value="ECO:0007669"/>
    <property type="project" value="UniProtKB-KW"/>
</dbReference>
<keyword evidence="3" id="KW-0238">DNA-binding</keyword>
<dbReference type="Gene3D" id="1.10.20.10">
    <property type="entry name" value="Histone, subunit A"/>
    <property type="match status" value="1"/>
</dbReference>
<dbReference type="GO" id="GO:0003677">
    <property type="term" value="F:DNA binding"/>
    <property type="evidence" value="ECO:0007669"/>
    <property type="project" value="UniProtKB-KW"/>
</dbReference>
<keyword evidence="6" id="KW-1185">Reference proteome</keyword>
<dbReference type="AlphaFoldDB" id="H2APT8"/>
<gene>
    <name evidence="5" type="primary">KAFR0B00900</name>
    <name evidence="5" type="ORF">KAFR_0B00900</name>
</gene>
<dbReference type="GeneID" id="13882612"/>
<protein>
    <submittedName>
        <fullName evidence="5">Uncharacterized protein</fullName>
    </submittedName>
</protein>
<dbReference type="InParanoid" id="H2APT8"/>
<evidence type="ECO:0000256" key="3">
    <source>
        <dbReference type="ARBA" id="ARBA00023125"/>
    </source>
</evidence>
<name>H2APT8_KAZAF</name>
<dbReference type="KEGG" id="kaf:KAFR_0B00900"/>
<keyword evidence="2" id="KW-0227">DNA damage</keyword>
<keyword evidence="4" id="KW-0234">DNA repair</keyword>
<accession>H2APT8</accession>
<dbReference type="EMBL" id="HE650822">
    <property type="protein sequence ID" value="CCF56388.1"/>
    <property type="molecule type" value="Genomic_DNA"/>
</dbReference>
<evidence type="ECO:0000256" key="1">
    <source>
        <dbReference type="ARBA" id="ARBA00009359"/>
    </source>
</evidence>
<dbReference type="Proteomes" id="UP000005220">
    <property type="component" value="Chromosome 2"/>
</dbReference>
<dbReference type="OrthoDB" id="2500381at2759"/>
<dbReference type="CDD" id="cd22921">
    <property type="entry name" value="HFD_CENP-X"/>
    <property type="match status" value="1"/>
</dbReference>
<proteinExistence type="inferred from homology"/>
<dbReference type="Pfam" id="PF09415">
    <property type="entry name" value="CENP-X"/>
    <property type="match status" value="1"/>
</dbReference>
<sequence length="78" mass="8822">MSIPKETISRILLNKLNENGENFSINTETVESVTKYTDVLIEEMVLRSLENKENIAEATPTLDVDDLEKIIGLLLLDM</sequence>
<dbReference type="HOGENOM" id="CLU_113787_0_0_1"/>
<evidence type="ECO:0000256" key="2">
    <source>
        <dbReference type="ARBA" id="ARBA00022763"/>
    </source>
</evidence>
<evidence type="ECO:0000313" key="6">
    <source>
        <dbReference type="Proteomes" id="UP000005220"/>
    </source>
</evidence>